<dbReference type="EMBL" id="MFFV01000034">
    <property type="protein sequence ID" value="OGF19331.1"/>
    <property type="molecule type" value="Genomic_DNA"/>
</dbReference>
<comment type="caution">
    <text evidence="2">The sequence shown here is derived from an EMBL/GenBank/DDBJ whole genome shotgun (WGS) entry which is preliminary data.</text>
</comment>
<protein>
    <submittedName>
        <fullName evidence="2">Uncharacterized protein</fullName>
    </submittedName>
</protein>
<feature type="transmembrane region" description="Helical" evidence="1">
    <location>
        <begin position="42"/>
        <end position="60"/>
    </location>
</feature>
<gene>
    <name evidence="2" type="ORF">A3I35_03020</name>
</gene>
<sequence>MFWENLIIKLKHMDYSSITNHKNKAGIEALMEPKNSTGLAKLCIYIGGTFILFAFISLLRVNFKDMFVFAGLGILSNYIGYRLQIRKSVKLILHDDVKDYLEAVGTIAKTIVSKSEDCVEALVKELSSSKTCNPTKKDTYHYFIELTIFMVYLLESNFSELRKTNNNVKKYIDVIVRDILDNVQQNISSRNDTKQFYPNLSDIYIPTYYKDRDKAMSFTSEKLIKLYTAKILMLAKVIDNNKDAEVIDAATLFVAKAMEGYVKATDELLNILKKVFVK</sequence>
<organism evidence="2 3">
    <name type="scientific">Candidatus Falkowbacteria bacterium RIFCSPLOWO2_02_FULL_45_15</name>
    <dbReference type="NCBI Taxonomy" id="1797988"/>
    <lineage>
        <taxon>Bacteria</taxon>
        <taxon>Candidatus Falkowiibacteriota</taxon>
    </lineage>
</organism>
<evidence type="ECO:0000256" key="1">
    <source>
        <dbReference type="SAM" id="Phobius"/>
    </source>
</evidence>
<name>A0A1F5RZ40_9BACT</name>
<feature type="transmembrane region" description="Helical" evidence="1">
    <location>
        <begin position="66"/>
        <end position="83"/>
    </location>
</feature>
<evidence type="ECO:0000313" key="2">
    <source>
        <dbReference type="EMBL" id="OGF19331.1"/>
    </source>
</evidence>
<accession>A0A1F5RZ40</accession>
<keyword evidence="1" id="KW-0472">Membrane</keyword>
<dbReference type="AlphaFoldDB" id="A0A1F5RZ40"/>
<keyword evidence="1" id="KW-1133">Transmembrane helix</keyword>
<evidence type="ECO:0000313" key="3">
    <source>
        <dbReference type="Proteomes" id="UP000177878"/>
    </source>
</evidence>
<dbReference type="Proteomes" id="UP000177878">
    <property type="component" value="Unassembled WGS sequence"/>
</dbReference>
<reference evidence="2 3" key="1">
    <citation type="journal article" date="2016" name="Nat. Commun.">
        <title>Thousands of microbial genomes shed light on interconnected biogeochemical processes in an aquifer system.</title>
        <authorList>
            <person name="Anantharaman K."/>
            <person name="Brown C.T."/>
            <person name="Hug L.A."/>
            <person name="Sharon I."/>
            <person name="Castelle C.J."/>
            <person name="Probst A.J."/>
            <person name="Thomas B.C."/>
            <person name="Singh A."/>
            <person name="Wilkins M.J."/>
            <person name="Karaoz U."/>
            <person name="Brodie E.L."/>
            <person name="Williams K.H."/>
            <person name="Hubbard S.S."/>
            <person name="Banfield J.F."/>
        </authorList>
    </citation>
    <scope>NUCLEOTIDE SEQUENCE [LARGE SCALE GENOMIC DNA]</scope>
</reference>
<dbReference type="STRING" id="1797988.A3I35_03020"/>
<proteinExistence type="predicted"/>
<keyword evidence="1" id="KW-0812">Transmembrane</keyword>